<dbReference type="KEGG" id="sli:Slin_1940"/>
<dbReference type="PROSITE" id="PS51857">
    <property type="entry name" value="CSD_2"/>
    <property type="match status" value="1"/>
</dbReference>
<organism evidence="3 4">
    <name type="scientific">Spirosoma linguale (strain ATCC 33905 / DSM 74 / LMG 10896 / Claus 1)</name>
    <dbReference type="NCBI Taxonomy" id="504472"/>
    <lineage>
        <taxon>Bacteria</taxon>
        <taxon>Pseudomonadati</taxon>
        <taxon>Bacteroidota</taxon>
        <taxon>Cytophagia</taxon>
        <taxon>Cytophagales</taxon>
        <taxon>Cytophagaceae</taxon>
        <taxon>Spirosoma</taxon>
    </lineage>
</organism>
<keyword evidence="3" id="KW-0238">DNA-binding</keyword>
<dbReference type="GO" id="GO:0003677">
    <property type="term" value="F:DNA binding"/>
    <property type="evidence" value="ECO:0007669"/>
    <property type="project" value="UniProtKB-KW"/>
</dbReference>
<dbReference type="SUPFAM" id="SSF50249">
    <property type="entry name" value="Nucleic acid-binding proteins"/>
    <property type="match status" value="1"/>
</dbReference>
<dbReference type="eggNOG" id="COG3064">
    <property type="taxonomic scope" value="Bacteria"/>
</dbReference>
<dbReference type="Pfam" id="PF00313">
    <property type="entry name" value="CSD"/>
    <property type="match status" value="1"/>
</dbReference>
<dbReference type="HOGENOM" id="CLU_968980_0_0_10"/>
<keyword evidence="1" id="KW-0175">Coiled coil</keyword>
<evidence type="ECO:0000313" key="3">
    <source>
        <dbReference type="EMBL" id="ADB37985.1"/>
    </source>
</evidence>
<dbReference type="AlphaFoldDB" id="D2QBV6"/>
<dbReference type="EMBL" id="CP001769">
    <property type="protein sequence ID" value="ADB37985.1"/>
    <property type="molecule type" value="Genomic_DNA"/>
</dbReference>
<gene>
    <name evidence="3" type="ordered locus">Slin_1940</name>
</gene>
<feature type="coiled-coil region" evidence="1">
    <location>
        <begin position="126"/>
        <end position="202"/>
    </location>
</feature>
<feature type="domain" description="CSD" evidence="2">
    <location>
        <begin position="3"/>
        <end position="79"/>
    </location>
</feature>
<sequence length="290" mass="34173">MNVHFGVVKKYFPEKGFGFVSHPLDSKTRQDVFFHIKNVQKSNKVIAEKLSSYDPNDIIYFYYESETTPKGEQVKSILLTDGIDELLKSNSHNFTQKLERIWQDFETTQPVWLCDVTQNVIGVDGLNRLKHERELLKEKKREAEELKRQEREKVEAERQAQLELQRQERERIEAERQKQREIQEQQRKIEQAEQERQNKIRDEEFKLLVAEIKPKGFTMSWQVSNYIIKNRLGDKYKHISGILVMENESSTWKFNGGFPPDIYAKLCQEIGLGNKGTNSRVVGFTAFKDL</sequence>
<dbReference type="RefSeq" id="WP_012926535.1">
    <property type="nucleotide sequence ID" value="NC_013730.1"/>
</dbReference>
<dbReference type="InterPro" id="IPR012340">
    <property type="entry name" value="NA-bd_OB-fold"/>
</dbReference>
<dbReference type="Gene3D" id="2.40.50.140">
    <property type="entry name" value="Nucleic acid-binding proteins"/>
    <property type="match status" value="1"/>
</dbReference>
<name>D2QBV6_SPILD</name>
<dbReference type="eggNOG" id="COG1278">
    <property type="taxonomic scope" value="Bacteria"/>
</dbReference>
<evidence type="ECO:0000313" key="4">
    <source>
        <dbReference type="Proteomes" id="UP000002028"/>
    </source>
</evidence>
<protein>
    <submittedName>
        <fullName evidence="3">Cold-shock protein DNA-binding protein</fullName>
    </submittedName>
</protein>
<evidence type="ECO:0000259" key="2">
    <source>
        <dbReference type="PROSITE" id="PS51857"/>
    </source>
</evidence>
<proteinExistence type="predicted"/>
<dbReference type="CDD" id="cd04458">
    <property type="entry name" value="CSP_CDS"/>
    <property type="match status" value="1"/>
</dbReference>
<dbReference type="STRING" id="504472.Slin_1940"/>
<dbReference type="Proteomes" id="UP000002028">
    <property type="component" value="Chromosome"/>
</dbReference>
<evidence type="ECO:0000256" key="1">
    <source>
        <dbReference type="SAM" id="Coils"/>
    </source>
</evidence>
<dbReference type="InterPro" id="IPR002059">
    <property type="entry name" value="CSP_DNA-bd"/>
</dbReference>
<reference evidence="3 4" key="1">
    <citation type="journal article" date="2010" name="Stand. Genomic Sci.">
        <title>Complete genome sequence of Spirosoma linguale type strain (1).</title>
        <authorList>
            <person name="Lail K."/>
            <person name="Sikorski J."/>
            <person name="Saunders E."/>
            <person name="Lapidus A."/>
            <person name="Glavina Del Rio T."/>
            <person name="Copeland A."/>
            <person name="Tice H."/>
            <person name="Cheng J.-F."/>
            <person name="Lucas S."/>
            <person name="Nolan M."/>
            <person name="Bruce D."/>
            <person name="Goodwin L."/>
            <person name="Pitluck S."/>
            <person name="Ivanova N."/>
            <person name="Mavromatis K."/>
            <person name="Ovchinnikova G."/>
            <person name="Pati A."/>
            <person name="Chen A."/>
            <person name="Palaniappan K."/>
            <person name="Land M."/>
            <person name="Hauser L."/>
            <person name="Chang Y.-J."/>
            <person name="Jeffries C.D."/>
            <person name="Chain P."/>
            <person name="Brettin T."/>
            <person name="Detter J.C."/>
            <person name="Schuetze A."/>
            <person name="Rohde M."/>
            <person name="Tindall B.J."/>
            <person name="Goeker M."/>
            <person name="Bristow J."/>
            <person name="Eisen J.A."/>
            <person name="Markowitz V."/>
            <person name="Hugenholtz P."/>
            <person name="Kyrpides N.C."/>
            <person name="Klenk H.-P."/>
            <person name="Chen F."/>
        </authorList>
    </citation>
    <scope>NUCLEOTIDE SEQUENCE [LARGE SCALE GENOMIC DNA]</scope>
    <source>
        <strain evidence="4">ATCC 33905 / DSM 74 / LMG 10896 / Claus 1</strain>
    </source>
</reference>
<keyword evidence="4" id="KW-1185">Reference proteome</keyword>
<accession>D2QBV6</accession>